<dbReference type="Gene3D" id="3.30.470.30">
    <property type="entry name" value="DNA ligase/mRNA capping enzyme"/>
    <property type="match status" value="2"/>
</dbReference>
<gene>
    <name evidence="3" type="ORF">LGH70_05555</name>
</gene>
<dbReference type="InterPro" id="IPR032380">
    <property type="entry name" value="PNKP_ligase_dom"/>
</dbReference>
<dbReference type="InterPro" id="IPR004843">
    <property type="entry name" value="Calcineurin-like_PHP"/>
</dbReference>
<dbReference type="CDD" id="cd07423">
    <property type="entry name" value="MPP_Prp_like"/>
    <property type="match status" value="1"/>
</dbReference>
<dbReference type="SUPFAM" id="SSF56091">
    <property type="entry name" value="DNA ligase/mRNA capping enzyme, catalytic domain"/>
    <property type="match status" value="1"/>
</dbReference>
<dbReference type="Gene3D" id="3.40.50.300">
    <property type="entry name" value="P-loop containing nucleotide triphosphate hydrolases"/>
    <property type="match status" value="1"/>
</dbReference>
<dbReference type="RefSeq" id="WP_226183487.1">
    <property type="nucleotide sequence ID" value="NZ_JAJADQ010000002.1"/>
</dbReference>
<accession>A0ABS8ABC8</accession>
<dbReference type="InterPro" id="IPR024028">
    <property type="entry name" value="PNKP_bac"/>
</dbReference>
<dbReference type="Gene3D" id="3.60.21.10">
    <property type="match status" value="1"/>
</dbReference>
<dbReference type="Proteomes" id="UP001165297">
    <property type="component" value="Unassembled WGS sequence"/>
</dbReference>
<proteinExistence type="predicted"/>
<feature type="domain" description="Polynucleotide kinase-phosphatase ligase" evidence="2">
    <location>
        <begin position="490"/>
        <end position="867"/>
    </location>
</feature>
<evidence type="ECO:0000313" key="3">
    <source>
        <dbReference type="EMBL" id="MCB2377037.1"/>
    </source>
</evidence>
<evidence type="ECO:0000259" key="2">
    <source>
        <dbReference type="Pfam" id="PF16542"/>
    </source>
</evidence>
<dbReference type="CDD" id="cd00267">
    <property type="entry name" value="ABC_ATPase"/>
    <property type="match status" value="1"/>
</dbReference>
<keyword evidence="4" id="KW-1185">Reference proteome</keyword>
<dbReference type="InterPro" id="IPR041780">
    <property type="entry name" value="MPP_PrpE-like"/>
</dbReference>
<dbReference type="GO" id="GO:0016301">
    <property type="term" value="F:kinase activity"/>
    <property type="evidence" value="ECO:0007669"/>
    <property type="project" value="UniProtKB-KW"/>
</dbReference>
<dbReference type="InterPro" id="IPR029052">
    <property type="entry name" value="Metallo-depent_PP-like"/>
</dbReference>
<dbReference type="Pfam" id="PF13671">
    <property type="entry name" value="AAA_33"/>
    <property type="match status" value="1"/>
</dbReference>
<reference evidence="3" key="1">
    <citation type="submission" date="2021-10" db="EMBL/GenBank/DDBJ databases">
        <authorList>
            <person name="Dean J.D."/>
            <person name="Kim M.K."/>
            <person name="Newey C.N."/>
            <person name="Stoker T.S."/>
            <person name="Thompson D.W."/>
            <person name="Grose J.H."/>
        </authorList>
    </citation>
    <scope>NUCLEOTIDE SEQUENCE</scope>
    <source>
        <strain evidence="3">BT635</strain>
    </source>
</reference>
<dbReference type="NCBIfam" id="TIGR04075">
    <property type="entry name" value="bacter_Pnkp"/>
    <property type="match status" value="1"/>
</dbReference>
<protein>
    <submittedName>
        <fullName evidence="3">Polynucleotide kinase-phosphatase</fullName>
    </submittedName>
</protein>
<comment type="caution">
    <text evidence="3">The sequence shown here is derived from an EMBL/GenBank/DDBJ whole genome shotgun (WGS) entry which is preliminary data.</text>
</comment>
<dbReference type="PANTHER" id="PTHR42850">
    <property type="entry name" value="METALLOPHOSPHOESTERASE"/>
    <property type="match status" value="1"/>
</dbReference>
<dbReference type="PRINTS" id="PR00114">
    <property type="entry name" value="STPHPHTASE"/>
</dbReference>
<organism evidence="3 4">
    <name type="scientific">Hymenobacter nitidus</name>
    <dbReference type="NCBI Taxonomy" id="2880929"/>
    <lineage>
        <taxon>Bacteria</taxon>
        <taxon>Pseudomonadati</taxon>
        <taxon>Bacteroidota</taxon>
        <taxon>Cytophagia</taxon>
        <taxon>Cytophagales</taxon>
        <taxon>Hymenobacteraceae</taxon>
        <taxon>Hymenobacter</taxon>
    </lineage>
</organism>
<evidence type="ECO:0000313" key="4">
    <source>
        <dbReference type="Proteomes" id="UP001165297"/>
    </source>
</evidence>
<keyword evidence="3" id="KW-0808">Transferase</keyword>
<dbReference type="PANTHER" id="PTHR42850:SF7">
    <property type="entry name" value="BIS(5'-NUCLEOSYL)-TETRAPHOSPHATASE PRPE [ASYMMETRICAL]"/>
    <property type="match status" value="1"/>
</dbReference>
<dbReference type="EMBL" id="JAJADQ010000002">
    <property type="protein sequence ID" value="MCB2377037.1"/>
    <property type="molecule type" value="Genomic_DNA"/>
</dbReference>
<keyword evidence="3" id="KW-0418">Kinase</keyword>
<dbReference type="InterPro" id="IPR050126">
    <property type="entry name" value="Ap4A_hydrolase"/>
</dbReference>
<sequence length="873" mass="97282">MPSTTLKLPELSLVLLIGTSGAGKSTFARRLFGATEIVSSDQCRALVADDENDQAATPDAFALLHYLVGVRLRRGLLTVIDATNVQPEARKTLVQLARDYHVLPAAIILDVPDRLAEDRNRHRTERQHLGRHVVPQQRQQLRRSLKTLKAEGFRHIYHLHGPEEIDAVQAVVREPLHNNRKAETGPFDIIGDVHGCYAELVQLLTKLGYTIEDAPAHDVRDLGIRVTAPAGRRALFLGDLVDRGPASPQVLRLVMSMVRGGQALCVPGNHDIKLLRYLNGKPVNEKHGFAETVTQLARESDTFKNQVRQFLDGLVSHYVLDGGQLVVAHAGLREDMQGRGSGAVRAFALFGETTGEIDEFGLPVRYNWASEYRGRAMVVYGHTPVPEAEWLNNTIDIDTGCVFGGRLTALRYPERELVSVPAAEVYCEPVRPLDYLQRLAEANHQSEAPNQLTAQQQHDELLDIRDVTGKQIIKTRLLPSVTIREENATAALEVMSRFALNPKWLLYLPPTMSPSETSALPDMLEHPAEAFDYFRRQGLERVVCEEKHMGSRVVVVLARDEDAARRRFGVVGEGAGKVYTRTGRNFFTDAHLETAFLTRLQAALTSSGFWDKLRTDWLCLDAELLPWSAKAQELIRNQYAAVAAAATAALPEVAAVLTQANSRGLDGVEALLARTTARHSAAQHYAEAYRRYCWPVESLDDLRLAPFHLLATEGRTYFDKDHAWHMETLRALSLADDALLRATPYRVVHLQDIADVEAATQWWTDLTAAGGEGMVVKPYEFIPGGRKNLVQPALKCRGREYLRIIYGPDYLLPGNLERLRERNVKGKRNLALREFALGVEGLERFVAGAPLREVHQCVFGVLALESEAVDPRL</sequence>
<name>A0ABS8ABC8_9BACT</name>
<evidence type="ECO:0000259" key="1">
    <source>
        <dbReference type="Pfam" id="PF00149"/>
    </source>
</evidence>
<dbReference type="SUPFAM" id="SSF52540">
    <property type="entry name" value="P-loop containing nucleoside triphosphate hydrolases"/>
    <property type="match status" value="1"/>
</dbReference>
<dbReference type="Pfam" id="PF16542">
    <property type="entry name" value="PNKP_ligase"/>
    <property type="match status" value="1"/>
</dbReference>
<dbReference type="Pfam" id="PF00149">
    <property type="entry name" value="Metallophos"/>
    <property type="match status" value="1"/>
</dbReference>
<feature type="domain" description="Calcineurin-like phosphoesterase" evidence="1">
    <location>
        <begin position="186"/>
        <end position="386"/>
    </location>
</feature>
<dbReference type="SUPFAM" id="SSF56300">
    <property type="entry name" value="Metallo-dependent phosphatases"/>
    <property type="match status" value="1"/>
</dbReference>
<dbReference type="InterPro" id="IPR006186">
    <property type="entry name" value="Ser/Thr-sp_prot-phosphatase"/>
</dbReference>
<dbReference type="InterPro" id="IPR027417">
    <property type="entry name" value="P-loop_NTPase"/>
</dbReference>